<evidence type="ECO:0000313" key="3">
    <source>
        <dbReference type="Proteomes" id="UP000675968"/>
    </source>
</evidence>
<sequence length="233" mass="26816">MKKKGGRSKSRSNSRKKTVSSSGQKRKKFRQKAVVRALISTPEIQKTLALPSGFVPWIKRLENGLKEAEHNNRFDFLRPMPKIKLHSQVFLGEIVWATHEESIRFGNFPPDPKLVYEGRSLSRLPVSFSMLQTLKSDGLVSDQDINRFLLGPASKQTVGDYCRIRSAWYRHAYDELSKKDFFGDLPIDGQRDLLIAASRNEQSLLEVLSQNEKLPIQLDRYVSSIKNYSQWFD</sequence>
<protein>
    <submittedName>
        <fullName evidence="2">Uncharacterized protein</fullName>
    </submittedName>
</protein>
<gene>
    <name evidence="2" type="ORF">J4215_02750</name>
</gene>
<dbReference type="EMBL" id="JAGVWC010000009">
    <property type="protein sequence ID" value="MBS3061477.1"/>
    <property type="molecule type" value="Genomic_DNA"/>
</dbReference>
<accession>A0A8T4L4J9</accession>
<reference evidence="2" key="2">
    <citation type="submission" date="2021-05" db="EMBL/GenBank/DDBJ databases">
        <title>Protein family content uncovers lineage relationships and bacterial pathway maintenance mechanisms in DPANN archaea.</title>
        <authorList>
            <person name="Castelle C.J."/>
            <person name="Meheust R."/>
            <person name="Jaffe A.L."/>
            <person name="Seitz K."/>
            <person name="Gong X."/>
            <person name="Baker B.J."/>
            <person name="Banfield J.F."/>
        </authorList>
    </citation>
    <scope>NUCLEOTIDE SEQUENCE</scope>
    <source>
        <strain evidence="2">RIFCSPLOWO2_01_FULL_AR10_48_17</strain>
    </source>
</reference>
<dbReference type="Proteomes" id="UP000675968">
    <property type="component" value="Unassembled WGS sequence"/>
</dbReference>
<feature type="region of interest" description="Disordered" evidence="1">
    <location>
        <begin position="1"/>
        <end position="29"/>
    </location>
</feature>
<evidence type="ECO:0000256" key="1">
    <source>
        <dbReference type="SAM" id="MobiDB-lite"/>
    </source>
</evidence>
<reference evidence="2" key="1">
    <citation type="submission" date="2021-03" db="EMBL/GenBank/DDBJ databases">
        <authorList>
            <person name="Jaffe A."/>
        </authorList>
    </citation>
    <scope>NUCLEOTIDE SEQUENCE</scope>
    <source>
        <strain evidence="2">RIFCSPLOWO2_01_FULL_AR10_48_17</strain>
    </source>
</reference>
<comment type="caution">
    <text evidence="2">The sequence shown here is derived from an EMBL/GenBank/DDBJ whole genome shotgun (WGS) entry which is preliminary data.</text>
</comment>
<dbReference type="AlphaFoldDB" id="A0A8T4L4J9"/>
<organism evidence="2 3">
    <name type="scientific">Candidatus Iainarchaeum sp</name>
    <dbReference type="NCBI Taxonomy" id="3101447"/>
    <lineage>
        <taxon>Archaea</taxon>
        <taxon>Candidatus Iainarchaeota</taxon>
        <taxon>Candidatus Iainarchaeia</taxon>
        <taxon>Candidatus Iainarchaeales</taxon>
        <taxon>Candidatus Iainarchaeaceae</taxon>
        <taxon>Candidatus Iainarchaeum</taxon>
    </lineage>
</organism>
<evidence type="ECO:0000313" key="2">
    <source>
        <dbReference type="EMBL" id="MBS3061477.1"/>
    </source>
</evidence>
<name>A0A8T4L4J9_9ARCH</name>
<proteinExistence type="predicted"/>